<name>A0ABV7HBF3_9GAMM</name>
<dbReference type="EMBL" id="JBHRSZ010000001">
    <property type="protein sequence ID" value="MFC3149725.1"/>
    <property type="molecule type" value="Genomic_DNA"/>
</dbReference>
<dbReference type="PANTHER" id="PTHR20854">
    <property type="entry name" value="INOSITOL MONOPHOSPHATASE"/>
    <property type="match status" value="1"/>
</dbReference>
<dbReference type="InterPro" id="IPR000760">
    <property type="entry name" value="Inositol_monophosphatase-like"/>
</dbReference>
<dbReference type="EC" id="3.1.3.25" evidence="8"/>
<comment type="cofactor">
    <cofactor evidence="2 8">
        <name>Mg(2+)</name>
        <dbReference type="ChEBI" id="CHEBI:18420"/>
    </cofactor>
</comment>
<evidence type="ECO:0000313" key="9">
    <source>
        <dbReference type="EMBL" id="MFC3149725.1"/>
    </source>
</evidence>
<dbReference type="InterPro" id="IPR020583">
    <property type="entry name" value="Inositol_monoP_metal-BS"/>
</dbReference>
<sequence>MSQLFSNSQRYLTAQELAQKAGQIIIHARTNNDFTQEYKSHQELVTSTDKQVDEFLIHSLQQAFPEDQFLTEESYTPEHLETLNLSNPTWVIDPIDGTVNFAHGHPQVAISIAFVESDEVKFGIVHCPFLNETFYGIKGEGAYLNEQKISINDCLQLSQALIATGLPYDKSQIDSLLPNISSVIQHARDIRRNGSAAIDLCWVACGRLHAYYETVQPWDMAAGRLIAKEAGAYCGHFGTQKPTKLIPDLSSNQLLICSPGIQTALSNLLQ</sequence>
<keyword evidence="7 8" id="KW-0460">Magnesium</keyword>
<gene>
    <name evidence="9" type="ORF">ACFOEK_01655</name>
</gene>
<dbReference type="InterPro" id="IPR033942">
    <property type="entry name" value="IMPase"/>
</dbReference>
<evidence type="ECO:0000256" key="2">
    <source>
        <dbReference type="ARBA" id="ARBA00001946"/>
    </source>
</evidence>
<keyword evidence="10" id="KW-1185">Reference proteome</keyword>
<dbReference type="GO" id="GO:0016787">
    <property type="term" value="F:hydrolase activity"/>
    <property type="evidence" value="ECO:0007669"/>
    <property type="project" value="UniProtKB-KW"/>
</dbReference>
<evidence type="ECO:0000256" key="4">
    <source>
        <dbReference type="ARBA" id="ARBA00022723"/>
    </source>
</evidence>
<keyword evidence="5 8" id="KW-0378">Hydrolase</keyword>
<evidence type="ECO:0000256" key="1">
    <source>
        <dbReference type="ARBA" id="ARBA00001033"/>
    </source>
</evidence>
<dbReference type="PROSITE" id="PS00630">
    <property type="entry name" value="IMP_2"/>
    <property type="match status" value="1"/>
</dbReference>
<accession>A0ABV7HBF3</accession>
<protein>
    <recommendedName>
        <fullName evidence="8">Inositol-1-monophosphatase</fullName>
        <ecNumber evidence="8">3.1.3.25</ecNumber>
    </recommendedName>
</protein>
<dbReference type="SUPFAM" id="SSF56655">
    <property type="entry name" value="Carbohydrate phosphatase"/>
    <property type="match status" value="1"/>
</dbReference>
<proteinExistence type="inferred from homology"/>
<dbReference type="PRINTS" id="PR00377">
    <property type="entry name" value="IMPHPHTASES"/>
</dbReference>
<dbReference type="CDD" id="cd01639">
    <property type="entry name" value="IMPase"/>
    <property type="match status" value="1"/>
</dbReference>
<comment type="similarity">
    <text evidence="3 8">Belongs to the inositol monophosphatase superfamily.</text>
</comment>
<organism evidence="9 10">
    <name type="scientific">Litoribrevibacter euphylliae</name>
    <dbReference type="NCBI Taxonomy" id="1834034"/>
    <lineage>
        <taxon>Bacteria</taxon>
        <taxon>Pseudomonadati</taxon>
        <taxon>Pseudomonadota</taxon>
        <taxon>Gammaproteobacteria</taxon>
        <taxon>Oceanospirillales</taxon>
        <taxon>Oceanospirillaceae</taxon>
        <taxon>Litoribrevibacter</taxon>
    </lineage>
</organism>
<keyword evidence="6" id="KW-0804">Transcription</keyword>
<dbReference type="InterPro" id="IPR020550">
    <property type="entry name" value="Inositol_monophosphatase_CS"/>
</dbReference>
<keyword evidence="6" id="KW-0805">Transcription regulation</keyword>
<keyword evidence="4 8" id="KW-0479">Metal-binding</keyword>
<dbReference type="Proteomes" id="UP001595476">
    <property type="component" value="Unassembled WGS sequence"/>
</dbReference>
<dbReference type="Gene3D" id="3.40.190.80">
    <property type="match status" value="1"/>
</dbReference>
<dbReference type="RefSeq" id="WP_386715181.1">
    <property type="nucleotide sequence ID" value="NZ_JBHRSZ010000001.1"/>
</dbReference>
<dbReference type="Pfam" id="PF00459">
    <property type="entry name" value="Inositol_P"/>
    <property type="match status" value="1"/>
</dbReference>
<comment type="caution">
    <text evidence="9">The sequence shown here is derived from an EMBL/GenBank/DDBJ whole genome shotgun (WGS) entry which is preliminary data.</text>
</comment>
<dbReference type="PANTHER" id="PTHR20854:SF4">
    <property type="entry name" value="INOSITOL-1-MONOPHOSPHATASE-RELATED"/>
    <property type="match status" value="1"/>
</dbReference>
<evidence type="ECO:0000313" key="10">
    <source>
        <dbReference type="Proteomes" id="UP001595476"/>
    </source>
</evidence>
<evidence type="ECO:0000256" key="6">
    <source>
        <dbReference type="ARBA" id="ARBA00022814"/>
    </source>
</evidence>
<evidence type="ECO:0000256" key="5">
    <source>
        <dbReference type="ARBA" id="ARBA00022801"/>
    </source>
</evidence>
<comment type="catalytic activity">
    <reaction evidence="1 8">
        <text>a myo-inositol phosphate + H2O = myo-inositol + phosphate</text>
        <dbReference type="Rhea" id="RHEA:24056"/>
        <dbReference type="ChEBI" id="CHEBI:15377"/>
        <dbReference type="ChEBI" id="CHEBI:17268"/>
        <dbReference type="ChEBI" id="CHEBI:43474"/>
        <dbReference type="ChEBI" id="CHEBI:84139"/>
        <dbReference type="EC" id="3.1.3.25"/>
    </reaction>
</comment>
<evidence type="ECO:0000256" key="8">
    <source>
        <dbReference type="RuleBase" id="RU364068"/>
    </source>
</evidence>
<evidence type="ECO:0000256" key="3">
    <source>
        <dbReference type="ARBA" id="ARBA00009759"/>
    </source>
</evidence>
<reference evidence="10" key="1">
    <citation type="journal article" date="2019" name="Int. J. Syst. Evol. Microbiol.">
        <title>The Global Catalogue of Microorganisms (GCM) 10K type strain sequencing project: providing services to taxonomists for standard genome sequencing and annotation.</title>
        <authorList>
            <consortium name="The Broad Institute Genomics Platform"/>
            <consortium name="The Broad Institute Genome Sequencing Center for Infectious Disease"/>
            <person name="Wu L."/>
            <person name="Ma J."/>
        </authorList>
    </citation>
    <scope>NUCLEOTIDE SEQUENCE [LARGE SCALE GENOMIC DNA]</scope>
    <source>
        <strain evidence="10">KCTC 52438</strain>
    </source>
</reference>
<keyword evidence="6" id="KW-0889">Transcription antitermination</keyword>
<dbReference type="Gene3D" id="3.30.540.10">
    <property type="entry name" value="Fructose-1,6-Bisphosphatase, subunit A, domain 1"/>
    <property type="match status" value="1"/>
</dbReference>
<dbReference type="PROSITE" id="PS00629">
    <property type="entry name" value="IMP_1"/>
    <property type="match status" value="1"/>
</dbReference>
<evidence type="ECO:0000256" key="7">
    <source>
        <dbReference type="ARBA" id="ARBA00022842"/>
    </source>
</evidence>